<name>A0ABM3QWA0_SPIOL</name>
<feature type="compositionally biased region" description="Basic and acidic residues" evidence="1">
    <location>
        <begin position="159"/>
        <end position="170"/>
    </location>
</feature>
<dbReference type="Proteomes" id="UP000813463">
    <property type="component" value="Chromosome 6"/>
</dbReference>
<feature type="region of interest" description="Disordered" evidence="1">
    <location>
        <begin position="147"/>
        <end position="170"/>
    </location>
</feature>
<dbReference type="InterPro" id="IPR036770">
    <property type="entry name" value="Ankyrin_rpt-contain_sf"/>
</dbReference>
<evidence type="ECO:0000256" key="1">
    <source>
        <dbReference type="SAM" id="MobiDB-lite"/>
    </source>
</evidence>
<gene>
    <name evidence="3" type="primary">LOC110805846</name>
</gene>
<accession>A0ABM3QWA0</accession>
<dbReference type="Gene3D" id="1.25.40.20">
    <property type="entry name" value="Ankyrin repeat-containing domain"/>
    <property type="match status" value="1"/>
</dbReference>
<dbReference type="RefSeq" id="XP_056687628.1">
    <property type="nucleotide sequence ID" value="XM_056831650.1"/>
</dbReference>
<organism evidence="2 3">
    <name type="scientific">Spinacia oleracea</name>
    <name type="common">Spinach</name>
    <dbReference type="NCBI Taxonomy" id="3562"/>
    <lineage>
        <taxon>Eukaryota</taxon>
        <taxon>Viridiplantae</taxon>
        <taxon>Streptophyta</taxon>
        <taxon>Embryophyta</taxon>
        <taxon>Tracheophyta</taxon>
        <taxon>Spermatophyta</taxon>
        <taxon>Magnoliopsida</taxon>
        <taxon>eudicotyledons</taxon>
        <taxon>Gunneridae</taxon>
        <taxon>Pentapetalae</taxon>
        <taxon>Caryophyllales</taxon>
        <taxon>Chenopodiaceae</taxon>
        <taxon>Chenopodioideae</taxon>
        <taxon>Anserineae</taxon>
        <taxon>Spinacia</taxon>
    </lineage>
</organism>
<proteinExistence type="predicted"/>
<reference evidence="2" key="1">
    <citation type="journal article" date="2021" name="Nat. Commun.">
        <title>Genomic analyses provide insights into spinach domestication and the genetic basis of agronomic traits.</title>
        <authorList>
            <person name="Cai X."/>
            <person name="Sun X."/>
            <person name="Xu C."/>
            <person name="Sun H."/>
            <person name="Wang X."/>
            <person name="Ge C."/>
            <person name="Zhang Z."/>
            <person name="Wang Q."/>
            <person name="Fei Z."/>
            <person name="Jiao C."/>
            <person name="Wang Q."/>
        </authorList>
    </citation>
    <scope>NUCLEOTIDE SEQUENCE [LARGE SCALE GENOMIC DNA]</scope>
    <source>
        <strain evidence="2">cv. Varoflay</strain>
    </source>
</reference>
<dbReference type="SUPFAM" id="SSF48403">
    <property type="entry name" value="Ankyrin repeat"/>
    <property type="match status" value="1"/>
</dbReference>
<dbReference type="GeneID" id="110805846"/>
<keyword evidence="2" id="KW-1185">Reference proteome</keyword>
<protein>
    <submittedName>
        <fullName evidence="3">Uncharacterized protein isoform X1</fullName>
    </submittedName>
</protein>
<sequence>MSLPALQSPSFPKPWLIINPNTMETLCHKAISNDSEGCALEVLTMDMDFFCNATDNDGSGVLYHATARGFSNFVLKILRSTTTVTYSGFKGATPLHLVTRCSVSRRRSATTNFGGVVDCGAAGGSVRLLSPQRTLVSPQPLDLRVQNRVPAKKDRRRTARDEGREGEASA</sequence>
<evidence type="ECO:0000313" key="2">
    <source>
        <dbReference type="Proteomes" id="UP000813463"/>
    </source>
</evidence>
<evidence type="ECO:0000313" key="3">
    <source>
        <dbReference type="RefSeq" id="XP_056687628.1"/>
    </source>
</evidence>
<reference evidence="3" key="2">
    <citation type="submission" date="2025-08" db="UniProtKB">
        <authorList>
            <consortium name="RefSeq"/>
        </authorList>
    </citation>
    <scope>IDENTIFICATION</scope>
    <source>
        <tissue evidence="3">Leaf</tissue>
    </source>
</reference>